<evidence type="ECO:0000313" key="6">
    <source>
        <dbReference type="EMBL" id="GMI11330.1"/>
    </source>
</evidence>
<dbReference type="InterPro" id="IPR013517">
    <property type="entry name" value="FG-GAP"/>
</dbReference>
<keyword evidence="1" id="KW-0732">Signal</keyword>
<reference evidence="7" key="1">
    <citation type="journal article" date="2023" name="Commun. Biol.">
        <title>Genome analysis of Parmales, the sister group of diatoms, reveals the evolutionary specialization of diatoms from phago-mixotrophs to photoautotrophs.</title>
        <authorList>
            <person name="Ban H."/>
            <person name="Sato S."/>
            <person name="Yoshikawa S."/>
            <person name="Yamada K."/>
            <person name="Nakamura Y."/>
            <person name="Ichinomiya M."/>
            <person name="Sato N."/>
            <person name="Blanc-Mathieu R."/>
            <person name="Endo H."/>
            <person name="Kuwata A."/>
            <person name="Ogata H."/>
        </authorList>
    </citation>
    <scope>NUCLEOTIDE SEQUENCE [LARGE SCALE GENOMIC DNA]</scope>
    <source>
        <strain evidence="7">NIES 3699</strain>
    </source>
</reference>
<feature type="repeat" description="FG-GAP" evidence="4">
    <location>
        <begin position="2542"/>
        <end position="2593"/>
    </location>
</feature>
<dbReference type="PANTHER" id="PTHR36220">
    <property type="entry name" value="UNNAMED PRODUCT"/>
    <property type="match status" value="1"/>
</dbReference>
<evidence type="ECO:0000256" key="3">
    <source>
        <dbReference type="ARBA" id="ARBA00023180"/>
    </source>
</evidence>
<name>A0A9W7KU24_9STRA</name>
<protein>
    <submittedName>
        <fullName evidence="6">Uncharacterized protein</fullName>
    </submittedName>
</protein>
<keyword evidence="7" id="KW-1185">Reference proteome</keyword>
<dbReference type="Proteomes" id="UP001165160">
    <property type="component" value="Unassembled WGS sequence"/>
</dbReference>
<dbReference type="SMART" id="SM00191">
    <property type="entry name" value="Int_alpha"/>
    <property type="match status" value="6"/>
</dbReference>
<feature type="region of interest" description="Disordered" evidence="5">
    <location>
        <begin position="23"/>
        <end position="67"/>
    </location>
</feature>
<dbReference type="InterPro" id="IPR028994">
    <property type="entry name" value="Integrin_alpha_N"/>
</dbReference>
<dbReference type="Gene3D" id="2.60.40.2030">
    <property type="match status" value="1"/>
</dbReference>
<organism evidence="6 7">
    <name type="scientific">Triparma verrucosa</name>
    <dbReference type="NCBI Taxonomy" id="1606542"/>
    <lineage>
        <taxon>Eukaryota</taxon>
        <taxon>Sar</taxon>
        <taxon>Stramenopiles</taxon>
        <taxon>Ochrophyta</taxon>
        <taxon>Bolidophyceae</taxon>
        <taxon>Parmales</taxon>
        <taxon>Triparmaceae</taxon>
        <taxon>Triparma</taxon>
    </lineage>
</organism>
<feature type="compositionally biased region" description="Basic and acidic residues" evidence="5">
    <location>
        <begin position="36"/>
        <end position="54"/>
    </location>
</feature>
<keyword evidence="2" id="KW-0677">Repeat</keyword>
<evidence type="ECO:0000256" key="5">
    <source>
        <dbReference type="SAM" id="MobiDB-lite"/>
    </source>
</evidence>
<accession>A0A9W7KU24</accession>
<keyword evidence="3" id="KW-0325">Glycoprotein</keyword>
<feature type="repeat" description="FG-GAP" evidence="4">
    <location>
        <begin position="2485"/>
        <end position="2539"/>
    </location>
</feature>
<evidence type="ECO:0000256" key="4">
    <source>
        <dbReference type="PROSITE-ProRule" id="PRU00803"/>
    </source>
</evidence>
<sequence length="4085" mass="439518">MARHPLHWDDEISNMLGNRCVCSDEPRPFQGPQESGGRDIDEGEHGLPYRDDRGSSTQPPPPRRTARPIGSTLHLLLLLLLLLLSLLPYTDSQTLSVTVATQPALAVGGSRFLTQPVVNVLDGAGNLHSTFTGKAYASLTESPTGYEEIRYNGSTTDTDNIVDFVEGRATFSGLYINEAGTGYKLRFIGVGSDNAAFAYVDSASFNVVTGDPFQISITTYPGSAKGGLPFGVQPVVSLQDKGFNALTSYSGSATVSVAMASDVNGAVLRGATTASFFNGVASFSGLYINEAGGPYKLKFTYSDSLAGTTERTTFPFTNGIGVAASITFVDMVSKGSVSGGLAFRNQPKVKVVDAGGNVLVGDSTSTVTVSIFDNPSGGHLLPLSNLEVKLVKGVATFNNLFIDYAGLAYRLQYSLSGSTVAVQGLPFDVQAGLPTTLKVSKNPGNAWAGGQPFQIQPYIDLVDYGNNIIGSDSSTVVHCTVVPSLAVGEDIVITTASSAVVNITKVSFSAATLAKATVSPLGPGDVIEVEIRFSGEVTATYTSIKPYLTLSHSNAYHAKQAKANITNPNTRTETLKFGYTVEHDEKSTDVGYFSFDSLILGDGQIKDNLGRAVNDTLRQPGGRFSLKWQPGQVDVDNVRPRINRVHTDLTSAEYGAGHLIPIDVNFTRPVTVSGTPVIPLMVNSTVNVIRTNTTGNITSDSVFGLQFNGEARNNIPWDVSAAQLKTYIEAMGTVSGEVCVMRETAYNLPAVGAHYTSYEYQYSGNPNSEPSPNPNPNFKPWVDGTGFNWIIQFQDLADDPSIGFIVDYSTMKFRNGTGNMVASTMEVGKADLKSLTYDFENDVVFKSDHDTNAHTYPTAPYDKQCLSRFGTYASGSGTPDLRFNYVVMPGDSSYNLDINPNATIELLSTSDNILYDSATPTLQANLNTRGSNFLSSKDLVIDTTAPAVDQTVGVVAFNTNDGTYTVGDTLYFTVKFTKPVTVSSSATLDLGTTGIDASATYLSGSGTDTLKFEYVVSQYQQASDLDYKSTTALSATGTLARSSTTPTTAAMLTLPALTTNLAAASAIIIDGDAPTISTIAPATGFDSTTYTRGQTIDIVVTFSHAVEVKWSSPVLVLDVGSLTREAVYVSGNNTNAFTMRYTVMTGDAATNLGYTYSASAFCLNSGCPATGYATAKRVSTDPTVDVVLTTPVAGGTADAGVPLGSAIVVDTSAAAQTTVTGISVVDPAGTYGVGSVIFLSVTFSDEVVLATGLPYLMLNINATGGGRLASYSGQGDGTNTWLFYFTATPKDAVANLEWQMYPVAPVGIQSATDHNKASPIVCELSAPCSMVNRNGLDINRNFTDATAGVNIAQLPAGHVIDVTVPTISEVYSNKLSSPYCRAAFDLNEMNCTYTVGEEVDVFVKFSAPVQVSGTPRLYIETGEEDTWLVYSQAKSTSTDIAFTYTVAEGDTSNGGNLTYVCTSTWCEVDMNGGTAAIKRFSTIPTTPANYTLPKPGRQGFGKNGQNIYIDTSEIPKVVNVGAVSPAGTYYPGDVVTIFVEFDEVVVVTGVPLVNLELGANDGNAYYNNGTNTRRLTFQYTVQAGHVTYDLDYVDAHGLEVGILTGTTPGTIMQKSTTPTIPANLDLPYKGELNSLGYNAAIKIDGSTPYITGFSSPQPVGEYGVGEEITIYVNFSAPVWVTGNPYIILETGTVDRHATYTGGSNSSKLEFKYTVKLGDASADLDYRSVEEDFRDATSSFVLNGGKIRRMSSAPILDADLHLNPGKGYLEGAKAVTSSLGAARYTDLKIQQRGPNYKLRFSASPAWSGAVITTDASIYVDVSSEYEIMGSDREIGDLFGYSVGISNDVLAVGAPGKRKPISEVQILDIWADTDPASPVNEVQLLTTELDRETALKTEQIFTSSASPHETVGGMFSLNMAGYGSTMQLPVDIAAEGLATFIEEKYPLIGKVTASRTDNTWCACNNAYEWTVTFHNTANLIQLGGFEMFVVDDSGLTGPGAEVSQPRLVKGTTFIEGTFTITNPNNGMVSRDIAYNANETTMIDVMETDLGLGAGAVYTCVVGNLFNFEWDLAGLGRRWKVTFNTFSDNDKHVKMNVPNFIVNGDKLTGSSPVIWHAVGVEGQEPVNGNFTVSLRGSDYSKEIPYHADGARMEQVLEQSCDAINDVTVTKSVISEAADKRYGYSWSITFNNVNMKTDYGWEFDHDAESSGGNLPKIEVNSTELYGHNLQYKVSAALGYGADDNSAWFQPYEMGTTGASAGLVQVSRKDDEQWIVEATIVPDDVNDRDRFGHSVSVYSDIMVAGAPYKEVDGDTEIQLLNCTARTGTFTLKFRGFESAPISHAASLADFETAITGMNPLRAVKVRAMGGWDGAVSGGEGLCSGNHSVLIDFETPGSANSVGNLTGDIEMIVVDATKLADYQHYPRLGGYPPLIHIREFRKGTMQLNGDFLGKSATGLEAGSVYLYKRYSSCSGSICSYWWSQRQKFTPFDDGATTPQQGQEFGYSVYASENSGYQQALVGSPGADDSRGVVYFYRNLNGVMAFKQRLDASSWGRQQGARFGHALAVSGDKLAVTAPGYNSDTGAVYIWTGLEGLPTFNYLPDQMILAPAMAEISAGERWGCAVDLNNDELVICACLTDDIGIHTRNDESLAKLKDSGSCYVYDRSGFGATEYVLREKLVPSNLKAHDMFGTSVSMTNGTIVVGQKVAFGGGVGSTRPKQEFRTSCDPTLNLRGVGTCDTPLGAKFRIGVPGDLPGETTEYVYTRGLSYKATSAEVREALEDDLGLGEVEVERSIYGDSNRGYRWRVTFNDKSKATDPMNMLPLLQCNVTTMTGDYPACTTEFLNPIRQSVRSKAHVFTRDETTKKYTEQCFLFPNIPQRQDMFGAAVTVSDNYAVVGGWNRDLTNVNSGAAMVFDMSFLDFRFHPSSYTVSEGEDLNVTLIRAEAINRRVLGVRSFDRNAPQEYQDYVNQLFAVRSYEIYPLERTVIDEVSGTTAFGRSQYYGGADNRSQWVDATYDYRAISDYELLDKDYIVNIGEATYNILVSTTDDYVFEAPDENMTVQINLPGVFPSQLGSLTATITIEDDDDGVGPYSGRTYYEKFFGSDLEQGDAMGTAVDVDDEAGIMVVGAPLAVFNVSYENTLYNRCGSAYIFNRTSGMWAQDQILTPGGYAAEGAEFGTAVAVDKPYGREDVTVVVGAPGLAKVFVYVHNWNGTTNWALQEVLGATTATSRNHHFGSFRSIALSGDLIAVGARGLESMHIYYRTFNEILNKWDWSADQKVHSSDYDYDVYGRQDTEVHMHRQDFGVSVAAEGRTIIVGAPYADFGKRGSEYVDGYDTDGVYNVGLGKGKVFTFYSQPIIQKINIVADAEPGQGTFKLGFLNHAGAKDNSTQVAFDASAAVMKAAIEAAGNVGEVEVARQLTNPSVGWGIYWTVTFLTEMDATLPTMLASHGKGWGDNPAYNCSTCVPFDQPYSITTERLQEMTTFTEILNFQAGDKKSGDRFGYSLAIDGNQAVIGAMFSSGKCRTTFDFETGDLVGWVATGDAFNHQPTYGDNSKYRNVYGGFGDKLSVGRGESAALKGRYYIGTYENRPGNGRNDYQNPFSSSNAGEYKGDVPMGTLTSDVFVILGDKISFLVGGGCNHLKVYIELLIDGMSVARSTGKCSEKMEVDEWDVGAYLYRAAQIRIVDSGSGPWDHINIDHIVLSWASIGGLIDTSGEFKQYMLQEGTWKSGAAYAYRLKNSHNTDYCTGNKDSCVWLEESRLIASDKRTDALFGYNVAVSHDTGTAIVSAVGMVALGIYKEVPSEYPHYTPTRLKFPVDSSNMIYAQNAGTLAALGGGNVRLLSNILNATGGLTDVSPKFSQETGSLYVFTRKNAVYDAGGNLLSDPLWRSSESVKVNPPDGYAFDNFGYSIALSSHTAVVGAVGVDSKGGDAGAAYLVDVEFQYLSFQQSEFVALEGTDSFVTITIVRAVTDSILTVGYATSDLTATGIDGDKFLKCNALPSNRRDGCGDYQQTSGEVTFLRGAGSATFTVNIMNDFCKERYMEYVQLTLNVPGGGVLSGDGFMAVIRIDDNDWEGNANSVSCVGGIS</sequence>
<evidence type="ECO:0000256" key="2">
    <source>
        <dbReference type="ARBA" id="ARBA00022737"/>
    </source>
</evidence>
<dbReference type="Gene3D" id="2.130.10.130">
    <property type="entry name" value="Integrin alpha, N-terminal"/>
    <property type="match status" value="2"/>
</dbReference>
<dbReference type="EMBL" id="BRXX01000428">
    <property type="protein sequence ID" value="GMI11330.1"/>
    <property type="molecule type" value="Genomic_DNA"/>
</dbReference>
<dbReference type="PROSITE" id="PS51470">
    <property type="entry name" value="FG_GAP"/>
    <property type="match status" value="2"/>
</dbReference>
<evidence type="ECO:0000256" key="1">
    <source>
        <dbReference type="ARBA" id="ARBA00022729"/>
    </source>
</evidence>
<dbReference type="SUPFAM" id="SSF141072">
    <property type="entry name" value="CalX-like"/>
    <property type="match status" value="1"/>
</dbReference>
<dbReference type="InterPro" id="IPR038081">
    <property type="entry name" value="CalX-like_sf"/>
</dbReference>
<proteinExistence type="predicted"/>
<evidence type="ECO:0000313" key="7">
    <source>
        <dbReference type="Proteomes" id="UP001165160"/>
    </source>
</evidence>
<dbReference type="Pfam" id="PF14312">
    <property type="entry name" value="FG-GAP_2"/>
    <property type="match status" value="7"/>
</dbReference>
<dbReference type="PANTHER" id="PTHR36220:SF1">
    <property type="entry name" value="GAMMA TUBULIN COMPLEX COMPONENT C-TERMINAL DOMAIN-CONTAINING PROTEIN"/>
    <property type="match status" value="1"/>
</dbReference>
<dbReference type="SUPFAM" id="SSF69318">
    <property type="entry name" value="Integrin alpha N-terminal domain"/>
    <property type="match status" value="1"/>
</dbReference>
<dbReference type="InterPro" id="IPR013519">
    <property type="entry name" value="Int_alpha_beta-p"/>
</dbReference>
<gene>
    <name evidence="6" type="ORF">TrVE_jg4931</name>
</gene>
<comment type="caution">
    <text evidence="6">The sequence shown here is derived from an EMBL/GenBank/DDBJ whole genome shotgun (WGS) entry which is preliminary data.</text>
</comment>